<dbReference type="PANTHER" id="PTHR12683">
    <property type="entry name" value="CDK-ACTIVATING KINASE ASSEMBLY FACTOR MAT1"/>
    <property type="match status" value="1"/>
</dbReference>
<accession>A0A976M8F6</accession>
<sequence>MDTECPICLEVITPLSDKILLVSEIFATFVPKNNVRFLPKILRSITSNFKYLVASQGNFTQCAICRSHLTRLSFVPFDMSSIYYENHKEARKRVLQVYNDTRANFKNTPEYNKYLEDRESIIFDLINCKDDARLKEIEHELRVYERNNSLKISKNIEAQKSDHKKRIQSIVEKEDVFYEIVDKGAPFNLWKVDELLHPLKKSCPNYFVEDSAVISTGESKPMNAAIRSDSDIPRKVYSTRIELMESDTAGGYSKAIVSEKCKLQVFALLLWNIEHSDQS</sequence>
<evidence type="ECO:0000313" key="2">
    <source>
        <dbReference type="EMBL" id="UKJ90470.2"/>
    </source>
</evidence>
<dbReference type="OrthoDB" id="5963at2759"/>
<dbReference type="AlphaFoldDB" id="A0A976M8F6"/>
<proteinExistence type="predicted"/>
<dbReference type="GO" id="GO:0006357">
    <property type="term" value="P:regulation of transcription by RNA polymerase II"/>
    <property type="evidence" value="ECO:0007669"/>
    <property type="project" value="TreeGrafter"/>
</dbReference>
<dbReference type="Proteomes" id="UP000244803">
    <property type="component" value="Chromosome 2"/>
</dbReference>
<dbReference type="GO" id="GO:0005675">
    <property type="term" value="C:transcription factor TFIIH holo complex"/>
    <property type="evidence" value="ECO:0007669"/>
    <property type="project" value="TreeGrafter"/>
</dbReference>
<protein>
    <submittedName>
        <fullName evidence="2">CDK-activating kinase assembly factor</fullName>
    </submittedName>
</protein>
<dbReference type="EMBL" id="CP056068">
    <property type="protein sequence ID" value="UKJ90470.2"/>
    <property type="molecule type" value="Genomic_DNA"/>
</dbReference>
<feature type="domain" description="MAT1 centre" evidence="1">
    <location>
        <begin position="89"/>
        <end position="170"/>
    </location>
</feature>
<reference evidence="2" key="1">
    <citation type="submission" date="2022-07" db="EMBL/GenBank/DDBJ databases">
        <title>Evaluation of T. orientalis genome assembly methods using nanopore sequencing and analysis of variation between genomes.</title>
        <authorList>
            <person name="Yam J."/>
            <person name="Micallef M.L."/>
            <person name="Liu M."/>
            <person name="Djordjevic S.P."/>
            <person name="Bogema D.R."/>
            <person name="Jenkins C."/>
        </authorList>
    </citation>
    <scope>NUCLEOTIDE SEQUENCE</scope>
    <source>
        <strain evidence="2">Fish Creek</strain>
    </source>
</reference>
<evidence type="ECO:0000259" key="1">
    <source>
        <dbReference type="Pfam" id="PF06391"/>
    </source>
</evidence>
<dbReference type="Pfam" id="PF06391">
    <property type="entry name" value="MAT1"/>
    <property type="match status" value="1"/>
</dbReference>
<dbReference type="PANTHER" id="PTHR12683:SF13">
    <property type="entry name" value="CDK-ACTIVATING KINASE ASSEMBLY FACTOR MAT1"/>
    <property type="match status" value="1"/>
</dbReference>
<dbReference type="GO" id="GO:0006281">
    <property type="term" value="P:DNA repair"/>
    <property type="evidence" value="ECO:0007669"/>
    <property type="project" value="TreeGrafter"/>
</dbReference>
<dbReference type="InterPro" id="IPR015877">
    <property type="entry name" value="MAT1_centre"/>
</dbReference>
<dbReference type="GO" id="GO:0016301">
    <property type="term" value="F:kinase activity"/>
    <property type="evidence" value="ECO:0007669"/>
    <property type="project" value="UniProtKB-KW"/>
</dbReference>
<organism evidence="2 3">
    <name type="scientific">Theileria orientalis</name>
    <dbReference type="NCBI Taxonomy" id="68886"/>
    <lineage>
        <taxon>Eukaryota</taxon>
        <taxon>Sar</taxon>
        <taxon>Alveolata</taxon>
        <taxon>Apicomplexa</taxon>
        <taxon>Aconoidasida</taxon>
        <taxon>Piroplasmida</taxon>
        <taxon>Theileriidae</taxon>
        <taxon>Theileria</taxon>
    </lineage>
</organism>
<evidence type="ECO:0000313" key="3">
    <source>
        <dbReference type="Proteomes" id="UP000244803"/>
    </source>
</evidence>
<gene>
    <name evidence="2" type="ORF">MACJ_001403</name>
</gene>
<name>A0A976M8F6_THEOR</name>
<keyword evidence="2" id="KW-0808">Transferase</keyword>
<keyword evidence="2" id="KW-0418">Kinase</keyword>